<evidence type="ECO:0000313" key="2">
    <source>
        <dbReference type="Proteomes" id="UP000053989"/>
    </source>
</evidence>
<dbReference type="AlphaFoldDB" id="A0A0C2YQQ3"/>
<sequence>VAAFYALCTTCQQSEPPNQKPYRLLNLLSVPSTLWDMIGINFMGPLPKSNDR</sequence>
<dbReference type="OrthoDB" id="3256826at2759"/>
<reference evidence="2" key="2">
    <citation type="submission" date="2015-01" db="EMBL/GenBank/DDBJ databases">
        <title>Evolutionary Origins and Diversification of the Mycorrhizal Mutualists.</title>
        <authorList>
            <consortium name="DOE Joint Genome Institute"/>
            <consortium name="Mycorrhizal Genomics Consortium"/>
            <person name="Kohler A."/>
            <person name="Kuo A."/>
            <person name="Nagy L.G."/>
            <person name="Floudas D."/>
            <person name="Copeland A."/>
            <person name="Barry K.W."/>
            <person name="Cichocki N."/>
            <person name="Veneault-Fourrey C."/>
            <person name="LaButti K."/>
            <person name="Lindquist E.A."/>
            <person name="Lipzen A."/>
            <person name="Lundell T."/>
            <person name="Morin E."/>
            <person name="Murat C."/>
            <person name="Riley R."/>
            <person name="Ohm R."/>
            <person name="Sun H."/>
            <person name="Tunlid A."/>
            <person name="Henrissat B."/>
            <person name="Grigoriev I.V."/>
            <person name="Hibbett D.S."/>
            <person name="Martin F."/>
        </authorList>
    </citation>
    <scope>NUCLEOTIDE SEQUENCE [LARGE SCALE GENOMIC DNA]</scope>
    <source>
        <strain evidence="2">Foug A</strain>
    </source>
</reference>
<evidence type="ECO:0000313" key="1">
    <source>
        <dbReference type="EMBL" id="KIM52053.1"/>
    </source>
</evidence>
<accession>A0A0C2YQQ3</accession>
<gene>
    <name evidence="1" type="ORF">SCLCIDRAFT_79605</name>
</gene>
<dbReference type="EMBL" id="KN822227">
    <property type="protein sequence ID" value="KIM52053.1"/>
    <property type="molecule type" value="Genomic_DNA"/>
</dbReference>
<dbReference type="HOGENOM" id="CLU_203411_0_0_1"/>
<dbReference type="InParanoid" id="A0A0C2YQQ3"/>
<organism evidence="1 2">
    <name type="scientific">Scleroderma citrinum Foug A</name>
    <dbReference type="NCBI Taxonomy" id="1036808"/>
    <lineage>
        <taxon>Eukaryota</taxon>
        <taxon>Fungi</taxon>
        <taxon>Dikarya</taxon>
        <taxon>Basidiomycota</taxon>
        <taxon>Agaricomycotina</taxon>
        <taxon>Agaricomycetes</taxon>
        <taxon>Agaricomycetidae</taxon>
        <taxon>Boletales</taxon>
        <taxon>Sclerodermatineae</taxon>
        <taxon>Sclerodermataceae</taxon>
        <taxon>Scleroderma</taxon>
    </lineage>
</organism>
<name>A0A0C2YQQ3_9AGAM</name>
<proteinExistence type="predicted"/>
<protein>
    <submittedName>
        <fullName evidence="1">Uncharacterized protein</fullName>
    </submittedName>
</protein>
<dbReference type="STRING" id="1036808.A0A0C2YQQ3"/>
<dbReference type="Proteomes" id="UP000053989">
    <property type="component" value="Unassembled WGS sequence"/>
</dbReference>
<reference evidence="1 2" key="1">
    <citation type="submission" date="2014-04" db="EMBL/GenBank/DDBJ databases">
        <authorList>
            <consortium name="DOE Joint Genome Institute"/>
            <person name="Kuo A."/>
            <person name="Kohler A."/>
            <person name="Nagy L.G."/>
            <person name="Floudas D."/>
            <person name="Copeland A."/>
            <person name="Barry K.W."/>
            <person name="Cichocki N."/>
            <person name="Veneault-Fourrey C."/>
            <person name="LaButti K."/>
            <person name="Lindquist E.A."/>
            <person name="Lipzen A."/>
            <person name="Lundell T."/>
            <person name="Morin E."/>
            <person name="Murat C."/>
            <person name="Sun H."/>
            <person name="Tunlid A."/>
            <person name="Henrissat B."/>
            <person name="Grigoriev I.V."/>
            <person name="Hibbett D.S."/>
            <person name="Martin F."/>
            <person name="Nordberg H.P."/>
            <person name="Cantor M.N."/>
            <person name="Hua S.X."/>
        </authorList>
    </citation>
    <scope>NUCLEOTIDE SEQUENCE [LARGE SCALE GENOMIC DNA]</scope>
    <source>
        <strain evidence="1 2">Foug A</strain>
    </source>
</reference>
<keyword evidence="2" id="KW-1185">Reference proteome</keyword>
<feature type="non-terminal residue" evidence="1">
    <location>
        <position position="52"/>
    </location>
</feature>
<feature type="non-terminal residue" evidence="1">
    <location>
        <position position="1"/>
    </location>
</feature>